<dbReference type="Proteomes" id="UP000464954">
    <property type="component" value="Chromosome"/>
</dbReference>
<dbReference type="EMBL" id="CP047593">
    <property type="protein sequence ID" value="QHI68060.1"/>
    <property type="molecule type" value="Genomic_DNA"/>
</dbReference>
<reference evidence="1 2" key="1">
    <citation type="submission" date="2020-01" db="EMBL/GenBank/DDBJ databases">
        <title>Ponticoccus aerotolerans gen. nov., sp. nov., an anaerobic bacterium and proposal of Ponticoccusceae fam. nov., Ponticoccusles ord. nov. and Ponticoccuse classis nov. in the phylum Kiritimatiellaeota.</title>
        <authorList>
            <person name="Zhou L.Y."/>
            <person name="Du Z.J."/>
        </authorList>
    </citation>
    <scope>NUCLEOTIDE SEQUENCE [LARGE SCALE GENOMIC DNA]</scope>
    <source>
        <strain evidence="1 2">S-5007</strain>
    </source>
</reference>
<evidence type="ECO:0000313" key="2">
    <source>
        <dbReference type="Proteomes" id="UP000464954"/>
    </source>
</evidence>
<proteinExistence type="predicted"/>
<dbReference type="Gene3D" id="2.60.120.1390">
    <property type="match status" value="3"/>
</dbReference>
<protein>
    <submittedName>
        <fullName evidence="1">DUF2961 domain-containing protein</fullName>
    </submittedName>
</protein>
<name>A0A6P1M0I2_9BACT</name>
<keyword evidence="2" id="KW-1185">Reference proteome</keyword>
<sequence>MKIHLGYFLLPLCLCVVSCSQKEPVETSWAQLIQELYNPGSIADLSKPCTDIRTSYDRSGGNNDYSNGYKNLGNGWLELADFKGAGVLTRFWFTGIKREVRFRFIFDDETEPRLETTSDALYKGLAGFPSMFTMDDQNCYYSGFPIPYRRRLRILMSDEGYSQGKGKLYFHINATPLEKGTVRSAVFPIPQEVRSACESVAWPQKIEGEALDASFAVLGGTKKEILDLETGGVIRSLRLELEGWETMSFHQRQLLLRQVWLNISWDLSDMDSVKVPLGDFFGQMWEPKKLQNLYFTVDETGFECRFPMPFRKAASFTLENRGTTMVAGRVLLKYQNGPVPAEYGYFHSSWKSSSEKQTGTPHEVLDVNGKGRLVGCLLGAASMDRNFWVLESDETILRDNSKEVFWQGTGLEDYFNGGWYYRTVFQNPLFGLTLKRPFRTVQYRYHLADPITFSKSLNMSFERGPGNQSRGAFDSVAYYYLDRPSSAYQNRFVSSYPVPPADEFESRSLMTRLWDYEKFDDWTNAEKLTQHALKHWKYPLEIKQILDDRLSAYTAGTSDLNAPDKATVFVYSSKKSEVFLDGKQVVGTADPVRTQFAQILLEPGRHVMVVKTESGVWPDWVQAGLKIGGFFVGIDSTWACSLSPSGNYHDLSFNDEDWIQPISLCKGPPEQEAVPFVFPDKYVGFQSMLNGVRVQKLPPGWKSTAVFRKVFIVPQPVITGAGPAAR</sequence>
<dbReference type="KEGG" id="taer:GT409_00860"/>
<dbReference type="AlphaFoldDB" id="A0A6P1M0I2"/>
<dbReference type="RefSeq" id="WP_160626094.1">
    <property type="nucleotide sequence ID" value="NZ_CP047593.1"/>
</dbReference>
<dbReference type="Pfam" id="PF11175">
    <property type="entry name" value="DUF2961"/>
    <property type="match status" value="1"/>
</dbReference>
<accession>A0A6P1M0I2</accession>
<organism evidence="1 2">
    <name type="scientific">Tichowtungia aerotolerans</name>
    <dbReference type="NCBI Taxonomy" id="2697043"/>
    <lineage>
        <taxon>Bacteria</taxon>
        <taxon>Pseudomonadati</taxon>
        <taxon>Kiritimatiellota</taxon>
        <taxon>Tichowtungiia</taxon>
        <taxon>Tichowtungiales</taxon>
        <taxon>Tichowtungiaceae</taxon>
        <taxon>Tichowtungia</taxon>
    </lineage>
</organism>
<gene>
    <name evidence="1" type="ORF">GT409_00860</name>
</gene>
<evidence type="ECO:0000313" key="1">
    <source>
        <dbReference type="EMBL" id="QHI68060.1"/>
    </source>
</evidence>
<dbReference type="InterPro" id="IPR021345">
    <property type="entry name" value="DUF2961"/>
</dbReference>